<name>A0A328C965_9DELT</name>
<keyword evidence="2" id="KW-1185">Reference proteome</keyword>
<accession>A0A328C965</accession>
<evidence type="ECO:0000313" key="1">
    <source>
        <dbReference type="EMBL" id="RAL24652.1"/>
    </source>
</evidence>
<dbReference type="Proteomes" id="UP000249169">
    <property type="component" value="Unassembled WGS sequence"/>
</dbReference>
<evidence type="ECO:0000313" key="2">
    <source>
        <dbReference type="Proteomes" id="UP000249169"/>
    </source>
</evidence>
<reference evidence="1 2" key="1">
    <citation type="submission" date="2018-05" db="EMBL/GenBank/DDBJ databases">
        <title>Lujinxingia marina gen. nov. sp. nov., a new facultative anaerobic member of the class Deltaproteobacteria, and proposal of Lujinxingaceae fam. nov.</title>
        <authorList>
            <person name="Li C.-M."/>
        </authorList>
    </citation>
    <scope>NUCLEOTIDE SEQUENCE [LARGE SCALE GENOMIC DNA]</scope>
    <source>
        <strain evidence="1 2">B210</strain>
    </source>
</reference>
<dbReference type="AlphaFoldDB" id="A0A328C965"/>
<proteinExistence type="predicted"/>
<comment type="caution">
    <text evidence="1">The sequence shown here is derived from an EMBL/GenBank/DDBJ whole genome shotgun (WGS) entry which is preliminary data.</text>
</comment>
<organism evidence="1 2">
    <name type="scientific">Lujinxingia litoralis</name>
    <dbReference type="NCBI Taxonomy" id="2211119"/>
    <lineage>
        <taxon>Bacteria</taxon>
        <taxon>Deltaproteobacteria</taxon>
        <taxon>Bradymonadales</taxon>
        <taxon>Lujinxingiaceae</taxon>
        <taxon>Lujinxingia</taxon>
    </lineage>
</organism>
<gene>
    <name evidence="1" type="ORF">DL240_00130</name>
</gene>
<sequence>MLFESIEEHSPGVDVSSAEQLLVVSRYETLSEQRRRRLVGRVVPVGRGVGVKVLAEYQRREPAESPGEERWSSELREEHAEEAQRWELQVARDAERRFHRRR</sequence>
<protein>
    <submittedName>
        <fullName evidence="1">Uncharacterized protein</fullName>
    </submittedName>
</protein>
<dbReference type="EMBL" id="QHKO01000001">
    <property type="protein sequence ID" value="RAL24652.1"/>
    <property type="molecule type" value="Genomic_DNA"/>
</dbReference>